<dbReference type="AlphaFoldDB" id="A0A172YTZ0"/>
<dbReference type="InterPro" id="IPR024079">
    <property type="entry name" value="MetalloPept_cat_dom_sf"/>
</dbReference>
<comment type="subcellular location">
    <subcellularLocation>
        <location evidence="2">Secreted</location>
    </subcellularLocation>
</comment>
<dbReference type="InterPro" id="IPR006026">
    <property type="entry name" value="Peptidase_Metallo"/>
</dbReference>
<feature type="domain" description="Peptidase metallopeptidase" evidence="8">
    <location>
        <begin position="51"/>
        <end position="221"/>
    </location>
</feature>
<proteinExistence type="inferred from homology"/>
<evidence type="ECO:0000313" key="9">
    <source>
        <dbReference type="EMBL" id="ANF83638.1"/>
    </source>
</evidence>
<evidence type="ECO:0000256" key="6">
    <source>
        <dbReference type="ARBA" id="ARBA00022837"/>
    </source>
</evidence>
<dbReference type="GO" id="GO:0005509">
    <property type="term" value="F:calcium ion binding"/>
    <property type="evidence" value="ECO:0007669"/>
    <property type="project" value="InterPro"/>
</dbReference>
<dbReference type="Pfam" id="PF08548">
    <property type="entry name" value="Peptidase_M10_C"/>
    <property type="match status" value="1"/>
</dbReference>
<comment type="cofactor">
    <cofactor evidence="1">
        <name>Ca(2+)</name>
        <dbReference type="ChEBI" id="CHEBI:29108"/>
    </cofactor>
</comment>
<dbReference type="EMBL" id="CP015600">
    <property type="protein sequence ID" value="ANF83638.1"/>
    <property type="molecule type" value="Genomic_DNA"/>
</dbReference>
<dbReference type="Gene3D" id="2.150.10.10">
    <property type="entry name" value="Serralysin-like metalloprotease, C-terminal"/>
    <property type="match status" value="1"/>
</dbReference>
<evidence type="ECO:0000256" key="7">
    <source>
        <dbReference type="SAM" id="MobiDB-lite"/>
    </source>
</evidence>
<evidence type="ECO:0000256" key="5">
    <source>
        <dbReference type="ARBA" id="ARBA00022737"/>
    </source>
</evidence>
<keyword evidence="4" id="KW-0964">Secreted</keyword>
<feature type="region of interest" description="Disordered" evidence="7">
    <location>
        <begin position="466"/>
        <end position="487"/>
    </location>
</feature>
<dbReference type="RefSeq" id="WP_064450134.1">
    <property type="nucleotide sequence ID" value="NZ_CP015600.1"/>
</dbReference>
<dbReference type="Proteomes" id="UP000077829">
    <property type="component" value="Chromosome"/>
</dbReference>
<dbReference type="GO" id="GO:0006508">
    <property type="term" value="P:proteolysis"/>
    <property type="evidence" value="ECO:0007669"/>
    <property type="project" value="InterPro"/>
</dbReference>
<dbReference type="SUPFAM" id="SSF50494">
    <property type="entry name" value="Trypsin-like serine proteases"/>
    <property type="match status" value="1"/>
</dbReference>
<dbReference type="InterPro" id="IPR001343">
    <property type="entry name" value="Hemolysn_Ca-bd"/>
</dbReference>
<keyword evidence="5" id="KW-0677">Repeat</keyword>
<name>A0A172YTZ0_9PSED</name>
<dbReference type="Pfam" id="PF13365">
    <property type="entry name" value="Trypsin_2"/>
    <property type="match status" value="1"/>
</dbReference>
<dbReference type="GO" id="GO:0005615">
    <property type="term" value="C:extracellular space"/>
    <property type="evidence" value="ECO:0007669"/>
    <property type="project" value="InterPro"/>
</dbReference>
<dbReference type="InterPro" id="IPR034033">
    <property type="entry name" value="Serralysin-like"/>
</dbReference>
<dbReference type="InterPro" id="IPR013858">
    <property type="entry name" value="Peptidase_M10B_C"/>
</dbReference>
<dbReference type="CDD" id="cd04277">
    <property type="entry name" value="ZnMc_serralysin_like"/>
    <property type="match status" value="1"/>
</dbReference>
<sequence>MVRINPPLITSAFSNAQAAEPNSQPASTLSTPGNKKKSYNTDQAAAQITRMGFRWKDLNNDGVTRISFQFFTASKAPFNTPKGANKFTAAQKDDAIRAMQYWSDVANITFTQNAPYAEGKMLLGNDSQLSVAGQGSYPGIYSDGTQVWIASDGKERPPSQDHFGQWLMNHEIGHTLGLLHPGNYNGAGASYATHAKYAEDTRAYSIMSYWWEGNLGHDFAKHQRTYYPSTPMMDDITAVQKLYGANYKTRNTDTTYGFNANAGREAFSLRSSNDAPVFCIWDGGGNDTLDFSGFHQNQRINLNAQHFSDVGGMQGNVSIANGVTIENAIGGSGDDRLTGNAANNRLKGGAGADRLTGGAGADTFVYDKASDSTLSHSDLLTDFSSGQDKIDVSGALREARVDSLRFVARFSGRAGEAVLGYNPSTRESSLSIDLNGNGNADLFIRSSAAIKASDVIVNGSTVHRTVPQAPPATSTLPTLPGPTGKTNAPQRAPFSLQNWSSESLKNSPMYTSAKAVGSIREVTVVRDSWGYDRVHYTTLGTGSLIDTGASVLTNKHVHDALAKGSKLELWLGYTEDESGRMRVERKVPLDSHAISSDAHLDYAELRVDLPQAQINTLAKQFPPLKLADNPQAQAGQKIFMPNHGQQGLGISFLNAEGKPTTLLGRSTDSGAQSAFYHDAYKIPGTSGSPLISANTGEIIALHYGSIIGQVGNSHASRGAATRAELIQQHRKEPQKQA</sequence>
<dbReference type="KEGG" id="panr:A7J50_0183"/>
<dbReference type="SUPFAM" id="SSF55486">
    <property type="entry name" value="Metalloproteases ('zincins'), catalytic domain"/>
    <property type="match status" value="1"/>
</dbReference>
<dbReference type="Gene3D" id="2.40.10.120">
    <property type="match status" value="1"/>
</dbReference>
<dbReference type="InterPro" id="IPR011049">
    <property type="entry name" value="Serralysin-like_metalloprot_C"/>
</dbReference>
<dbReference type="InterPro" id="IPR009003">
    <property type="entry name" value="Peptidase_S1_PA"/>
</dbReference>
<accession>A0A172YTZ0</accession>
<dbReference type="Pfam" id="PF00353">
    <property type="entry name" value="HemolysinCabind"/>
    <property type="match status" value="1"/>
</dbReference>
<evidence type="ECO:0000256" key="3">
    <source>
        <dbReference type="ARBA" id="ARBA00009490"/>
    </source>
</evidence>
<dbReference type="Pfam" id="PF13583">
    <property type="entry name" value="Reprolysin_4"/>
    <property type="match status" value="1"/>
</dbReference>
<dbReference type="PATRIC" id="fig|219572.3.peg.183"/>
<dbReference type="Gene3D" id="3.40.390.10">
    <property type="entry name" value="Collagenase (Catalytic Domain)"/>
    <property type="match status" value="1"/>
</dbReference>
<dbReference type="SMART" id="SM00235">
    <property type="entry name" value="ZnMc"/>
    <property type="match status" value="1"/>
</dbReference>
<dbReference type="PRINTS" id="PR00313">
    <property type="entry name" value="CABNDNGRPT"/>
</dbReference>
<protein>
    <recommendedName>
        <fullName evidence="8">Peptidase metallopeptidase domain-containing protein</fullName>
    </recommendedName>
</protein>
<feature type="region of interest" description="Disordered" evidence="7">
    <location>
        <begin position="16"/>
        <end position="39"/>
    </location>
</feature>
<evidence type="ECO:0000259" key="8">
    <source>
        <dbReference type="SMART" id="SM00235"/>
    </source>
</evidence>
<dbReference type="STRING" id="219572.A7J50_0183"/>
<feature type="compositionally biased region" description="Polar residues" evidence="7">
    <location>
        <begin position="16"/>
        <end position="33"/>
    </location>
</feature>
<evidence type="ECO:0000313" key="10">
    <source>
        <dbReference type="Proteomes" id="UP000077829"/>
    </source>
</evidence>
<evidence type="ECO:0000256" key="4">
    <source>
        <dbReference type="ARBA" id="ARBA00022525"/>
    </source>
</evidence>
<dbReference type="GO" id="GO:0008270">
    <property type="term" value="F:zinc ion binding"/>
    <property type="evidence" value="ECO:0007669"/>
    <property type="project" value="InterPro"/>
</dbReference>
<organism evidence="9 10">
    <name type="scientific">Pseudomonas antarctica</name>
    <dbReference type="NCBI Taxonomy" id="219572"/>
    <lineage>
        <taxon>Bacteria</taxon>
        <taxon>Pseudomonadati</taxon>
        <taxon>Pseudomonadota</taxon>
        <taxon>Gammaproteobacteria</taxon>
        <taxon>Pseudomonadales</taxon>
        <taxon>Pseudomonadaceae</taxon>
        <taxon>Pseudomonas</taxon>
    </lineage>
</organism>
<dbReference type="GO" id="GO:0008237">
    <property type="term" value="F:metallopeptidase activity"/>
    <property type="evidence" value="ECO:0007669"/>
    <property type="project" value="InterPro"/>
</dbReference>
<keyword evidence="6" id="KW-0106">Calcium</keyword>
<comment type="similarity">
    <text evidence="3">Belongs to the peptidase M10B family.</text>
</comment>
<dbReference type="SUPFAM" id="SSF51120">
    <property type="entry name" value="beta-Roll"/>
    <property type="match status" value="1"/>
</dbReference>
<gene>
    <name evidence="9" type="ORF">A7J50_0183</name>
</gene>
<reference evidence="9 10" key="1">
    <citation type="submission" date="2016-05" db="EMBL/GenBank/DDBJ databases">
        <title>Complete genome sequence of Pseudomonas antarctica PAMC 27494.</title>
        <authorList>
            <person name="Lee J."/>
        </authorList>
    </citation>
    <scope>NUCLEOTIDE SEQUENCE [LARGE SCALE GENOMIC DNA]</scope>
    <source>
        <strain evidence="9 10">PAMC 27494</strain>
    </source>
</reference>
<evidence type="ECO:0000256" key="1">
    <source>
        <dbReference type="ARBA" id="ARBA00001913"/>
    </source>
</evidence>
<evidence type="ECO:0000256" key="2">
    <source>
        <dbReference type="ARBA" id="ARBA00004613"/>
    </source>
</evidence>
<feature type="compositionally biased region" description="Low complexity" evidence="7">
    <location>
        <begin position="471"/>
        <end position="486"/>
    </location>
</feature>